<reference evidence="2" key="2">
    <citation type="submission" date="2020-11" db="EMBL/GenBank/DDBJ databases">
        <authorList>
            <person name="McCartney M.A."/>
            <person name="Auch B."/>
            <person name="Kono T."/>
            <person name="Mallez S."/>
            <person name="Becker A."/>
            <person name="Gohl D.M."/>
            <person name="Silverstein K.A.T."/>
            <person name="Koren S."/>
            <person name="Bechman K.B."/>
            <person name="Herman A."/>
            <person name="Abrahante J.E."/>
            <person name="Garbe J."/>
        </authorList>
    </citation>
    <scope>NUCLEOTIDE SEQUENCE</scope>
    <source>
        <strain evidence="2">Duluth1</strain>
        <tissue evidence="2">Whole animal</tissue>
    </source>
</reference>
<keyword evidence="3" id="KW-1185">Reference proteome</keyword>
<dbReference type="EMBL" id="JAIWYP010000010">
    <property type="protein sequence ID" value="KAH3751101.1"/>
    <property type="molecule type" value="Genomic_DNA"/>
</dbReference>
<reference evidence="2" key="1">
    <citation type="journal article" date="2019" name="bioRxiv">
        <title>The Genome of the Zebra Mussel, Dreissena polymorpha: A Resource for Invasive Species Research.</title>
        <authorList>
            <person name="McCartney M.A."/>
            <person name="Auch B."/>
            <person name="Kono T."/>
            <person name="Mallez S."/>
            <person name="Zhang Y."/>
            <person name="Obille A."/>
            <person name="Becker A."/>
            <person name="Abrahante J.E."/>
            <person name="Garbe J."/>
            <person name="Badalamenti J.P."/>
            <person name="Herman A."/>
            <person name="Mangelson H."/>
            <person name="Liachko I."/>
            <person name="Sullivan S."/>
            <person name="Sone E.D."/>
            <person name="Koren S."/>
            <person name="Silverstein K.A.T."/>
            <person name="Beckman K.B."/>
            <person name="Gohl D.M."/>
        </authorList>
    </citation>
    <scope>NUCLEOTIDE SEQUENCE</scope>
    <source>
        <strain evidence="2">Duluth1</strain>
        <tissue evidence="2">Whole animal</tissue>
    </source>
</reference>
<organism evidence="2 3">
    <name type="scientific">Dreissena polymorpha</name>
    <name type="common">Zebra mussel</name>
    <name type="synonym">Mytilus polymorpha</name>
    <dbReference type="NCBI Taxonomy" id="45954"/>
    <lineage>
        <taxon>Eukaryota</taxon>
        <taxon>Metazoa</taxon>
        <taxon>Spiralia</taxon>
        <taxon>Lophotrochozoa</taxon>
        <taxon>Mollusca</taxon>
        <taxon>Bivalvia</taxon>
        <taxon>Autobranchia</taxon>
        <taxon>Heteroconchia</taxon>
        <taxon>Euheterodonta</taxon>
        <taxon>Imparidentia</taxon>
        <taxon>Neoheterodontei</taxon>
        <taxon>Myida</taxon>
        <taxon>Dreissenoidea</taxon>
        <taxon>Dreissenidae</taxon>
        <taxon>Dreissena</taxon>
    </lineage>
</organism>
<accession>A0A9D4DKX3</accession>
<sequence>MKSLALIVLVVVAVDARPPKRHRFKHDILDASMKEKAELGDDNGAAIHGNEAEVWPVQISTL</sequence>
<feature type="signal peptide" evidence="1">
    <location>
        <begin position="1"/>
        <end position="16"/>
    </location>
</feature>
<proteinExistence type="predicted"/>
<dbReference type="AlphaFoldDB" id="A0A9D4DKX3"/>
<gene>
    <name evidence="2" type="ORF">DPMN_185646</name>
</gene>
<comment type="caution">
    <text evidence="2">The sequence shown here is derived from an EMBL/GenBank/DDBJ whole genome shotgun (WGS) entry which is preliminary data.</text>
</comment>
<dbReference type="Proteomes" id="UP000828390">
    <property type="component" value="Unassembled WGS sequence"/>
</dbReference>
<evidence type="ECO:0000313" key="3">
    <source>
        <dbReference type="Proteomes" id="UP000828390"/>
    </source>
</evidence>
<protein>
    <submittedName>
        <fullName evidence="2">Uncharacterized protein</fullName>
    </submittedName>
</protein>
<evidence type="ECO:0000256" key="1">
    <source>
        <dbReference type="SAM" id="SignalP"/>
    </source>
</evidence>
<name>A0A9D4DKX3_DREPO</name>
<feature type="chain" id="PRO_5038976402" evidence="1">
    <location>
        <begin position="17"/>
        <end position="62"/>
    </location>
</feature>
<keyword evidence="1" id="KW-0732">Signal</keyword>
<evidence type="ECO:0000313" key="2">
    <source>
        <dbReference type="EMBL" id="KAH3751101.1"/>
    </source>
</evidence>